<reference evidence="1 2" key="1">
    <citation type="submission" date="2018-08" db="EMBL/GenBank/DDBJ databases">
        <title>Draft genome sequence of Pseudoalteromonas donghaensis HJ51.</title>
        <authorList>
            <person name="Oh J."/>
            <person name="Roh D."/>
        </authorList>
    </citation>
    <scope>NUCLEOTIDE SEQUENCE [LARGE SCALE GENOMIC DNA]</scope>
    <source>
        <strain evidence="1 2">HJ51</strain>
    </source>
</reference>
<evidence type="ECO:0000313" key="1">
    <source>
        <dbReference type="EMBL" id="AXV65192.1"/>
    </source>
</evidence>
<dbReference type="EMBL" id="CP032090">
    <property type="protein sequence ID" value="AXV65192.1"/>
    <property type="molecule type" value="Genomic_DNA"/>
</dbReference>
<organism evidence="1 2">
    <name type="scientific">Pseudoalteromonas lipolytica</name>
    <dbReference type="NCBI Taxonomy" id="570156"/>
    <lineage>
        <taxon>Bacteria</taxon>
        <taxon>Pseudomonadati</taxon>
        <taxon>Pseudomonadota</taxon>
        <taxon>Gammaproteobacteria</taxon>
        <taxon>Alteromonadales</taxon>
        <taxon>Pseudoalteromonadaceae</taxon>
        <taxon>Pseudoalteromonas</taxon>
    </lineage>
</organism>
<evidence type="ECO:0000313" key="2">
    <source>
        <dbReference type="Proteomes" id="UP000264605"/>
    </source>
</evidence>
<accession>A0AAD0RZK2</accession>
<dbReference type="Proteomes" id="UP000264605">
    <property type="component" value="Chromosome"/>
</dbReference>
<sequence>MNYEFPEELEFFEKGFGYSSEYDQDEGQFSFLMDYETGEKLIFTHSPFGNNSVSVKLFLGAELVFHISKEQVTNIAFQAWRGEQVLRIYLAEDFNDFLVYFNPKPRLKYCEPNM</sequence>
<protein>
    <submittedName>
        <fullName evidence="1">Uncharacterized protein</fullName>
    </submittedName>
</protein>
<proteinExistence type="predicted"/>
<name>A0AAD0RZK2_9GAMM</name>
<dbReference type="RefSeq" id="WP_118844247.1">
    <property type="nucleotide sequence ID" value="NZ_CP032090.1"/>
</dbReference>
<gene>
    <name evidence="1" type="ORF">D0907_07905</name>
</gene>
<dbReference type="KEGG" id="pdj:D0907_07905"/>
<dbReference type="GeneID" id="99505381"/>
<dbReference type="AlphaFoldDB" id="A0AAD0RZK2"/>